<comment type="caution">
    <text evidence="2">The sequence shown here is derived from an EMBL/GenBank/DDBJ whole genome shotgun (WGS) entry which is preliminary data.</text>
</comment>
<proteinExistence type="predicted"/>
<dbReference type="Proteomes" id="UP001589575">
    <property type="component" value="Unassembled WGS sequence"/>
</dbReference>
<feature type="transmembrane region" description="Helical" evidence="1">
    <location>
        <begin position="70"/>
        <end position="94"/>
    </location>
</feature>
<keyword evidence="1" id="KW-0812">Transmembrane</keyword>
<name>A0ABV5FW68_9MICC</name>
<keyword evidence="4" id="KW-1185">Reference proteome</keyword>
<evidence type="ECO:0000313" key="4">
    <source>
        <dbReference type="Proteomes" id="UP001589575"/>
    </source>
</evidence>
<evidence type="ECO:0000313" key="2">
    <source>
        <dbReference type="EMBL" id="MFB9070899.1"/>
    </source>
</evidence>
<dbReference type="EMBL" id="JBHMFI010000001">
    <property type="protein sequence ID" value="MFB9070899.1"/>
    <property type="molecule type" value="Genomic_DNA"/>
</dbReference>
<reference evidence="2 4" key="1">
    <citation type="submission" date="2024-09" db="EMBL/GenBank/DDBJ databases">
        <authorList>
            <person name="Sun Q."/>
            <person name="Mori K."/>
        </authorList>
    </citation>
    <scope>NUCLEOTIDE SEQUENCE [LARGE SCALE GENOMIC DNA]</scope>
    <source>
        <strain evidence="2 4">CCM 7609</strain>
    </source>
</reference>
<dbReference type="EMBL" id="JBHMFI010000001">
    <property type="protein sequence ID" value="MFB9073936.1"/>
    <property type="molecule type" value="Genomic_DNA"/>
</dbReference>
<evidence type="ECO:0000256" key="1">
    <source>
        <dbReference type="SAM" id="Phobius"/>
    </source>
</evidence>
<keyword evidence="1" id="KW-0472">Membrane</keyword>
<protein>
    <submittedName>
        <fullName evidence="2">Uncharacterized protein</fullName>
    </submittedName>
</protein>
<organism evidence="2 4">
    <name type="scientific">Citricoccus parietis</name>
    <dbReference type="NCBI Taxonomy" id="592307"/>
    <lineage>
        <taxon>Bacteria</taxon>
        <taxon>Bacillati</taxon>
        <taxon>Actinomycetota</taxon>
        <taxon>Actinomycetes</taxon>
        <taxon>Micrococcales</taxon>
        <taxon>Micrococcaceae</taxon>
        <taxon>Citricoccus</taxon>
    </lineage>
</organism>
<evidence type="ECO:0000313" key="3">
    <source>
        <dbReference type="EMBL" id="MFB9073936.1"/>
    </source>
</evidence>
<accession>A0ABV5FW68</accession>
<keyword evidence="1" id="KW-1133">Transmembrane helix</keyword>
<gene>
    <name evidence="2" type="ORF">ACFFX0_06715</name>
    <name evidence="3" type="ORF">ACFFX0_23160</name>
</gene>
<sequence length="96" mass="9962">MGGTSTNSALAVPAGGRSTASGMGVWGVALDVAPSCGRTAGFGWVGVLAHCWVLGQQDRLLVQHMIAWPLFWGVGGGVVWGWLFRACGLVPAMLKH</sequence>